<feature type="domain" description="Amidase" evidence="2">
    <location>
        <begin position="36"/>
        <end position="459"/>
    </location>
</feature>
<dbReference type="SUPFAM" id="SSF75304">
    <property type="entry name" value="Amidase signature (AS) enzymes"/>
    <property type="match status" value="1"/>
</dbReference>
<comment type="similarity">
    <text evidence="1">Belongs to the amidase family.</text>
</comment>
<proteinExistence type="inferred from homology"/>
<sequence length="486" mass="52987">MNWEEWSRYDAIGLAELVRKKHATPRELACQAAAGIAKVNPSINAVIEVFEDVVDQPVKDGMNPEGLFAGVPCLIKDLGPTLKGRKQEMGSFLMQGNIAPNDSFLTTKMRKAGLNIIGRAATSEFGLSDSAENPAVYISRNPWNIDYVTGGSSVGSGPIVASGAIPISHASDGGGSTRVPAGINGGIGFKPSRGVFSAAPQGSDLTALTSANGCISRSVRDIAGFIDACRGGAAGEFTPYWLPAQPYLEQIKRDPPKLKIAISHEWGEFRATPHIASELQRAGRFLEQLGHHVEWCTPGVDFRAFYSVSTANSMTRTSRLLNRLLKLKGHVRPSVPMVEPVTAKIWEAGIERRSDAQEQIPVIYNQISRTLGEFFESWDVILTPIMTMPTHKLGTDFTTMNDKISADEWFFNSWRLYPYAVMANICGSPGVSVPIAMDENGLPLGVHAFTRQAEDGLLLQLSAQIERALNCKWNQNQRPQIHVTNL</sequence>
<dbReference type="InterPro" id="IPR036928">
    <property type="entry name" value="AS_sf"/>
</dbReference>
<evidence type="ECO:0000313" key="3">
    <source>
        <dbReference type="EMBL" id="NEV01382.1"/>
    </source>
</evidence>
<dbReference type="Proteomes" id="UP000468531">
    <property type="component" value="Unassembled WGS sequence"/>
</dbReference>
<organism evidence="3 4">
    <name type="scientific">Bradyrhizobium uaiense</name>
    <dbReference type="NCBI Taxonomy" id="2594946"/>
    <lineage>
        <taxon>Bacteria</taxon>
        <taxon>Pseudomonadati</taxon>
        <taxon>Pseudomonadota</taxon>
        <taxon>Alphaproteobacteria</taxon>
        <taxon>Hyphomicrobiales</taxon>
        <taxon>Nitrobacteraceae</taxon>
        <taxon>Bradyrhizobium</taxon>
    </lineage>
</organism>
<dbReference type="InterPro" id="IPR000120">
    <property type="entry name" value="Amidase"/>
</dbReference>
<evidence type="ECO:0000313" key="4">
    <source>
        <dbReference type="Proteomes" id="UP000468531"/>
    </source>
</evidence>
<gene>
    <name evidence="3" type="ORF">FNJ47_37795</name>
</gene>
<dbReference type="Pfam" id="PF01425">
    <property type="entry name" value="Amidase"/>
    <property type="match status" value="1"/>
</dbReference>
<evidence type="ECO:0000259" key="2">
    <source>
        <dbReference type="Pfam" id="PF01425"/>
    </source>
</evidence>
<name>A0A6P1BV10_9BRAD</name>
<reference evidence="3 4" key="1">
    <citation type="journal article" date="2020" name="Arch. Microbiol.">
        <title>Bradyrhizobium uaiense sp. nov., a new highly efficient cowpea symbiont.</title>
        <authorList>
            <person name="Cabral Michel D."/>
            <person name="Azarias Guimaraes A."/>
            <person name="Martins da Costa E."/>
            <person name="Soares de Carvalho T."/>
            <person name="Balsanelli E."/>
            <person name="Willems A."/>
            <person name="Maltempi de Souza E."/>
            <person name="de Souza Moreira F.M."/>
        </authorList>
    </citation>
    <scope>NUCLEOTIDE SEQUENCE [LARGE SCALE GENOMIC DNA]</scope>
    <source>
        <strain evidence="3 4">UFLA 03-164</strain>
    </source>
</reference>
<dbReference type="GO" id="GO:0003824">
    <property type="term" value="F:catalytic activity"/>
    <property type="evidence" value="ECO:0007669"/>
    <property type="project" value="InterPro"/>
</dbReference>
<dbReference type="InterPro" id="IPR023631">
    <property type="entry name" value="Amidase_dom"/>
</dbReference>
<dbReference type="AlphaFoldDB" id="A0A6P1BV10"/>
<dbReference type="EMBL" id="VKHP01000237">
    <property type="protein sequence ID" value="NEV01382.1"/>
    <property type="molecule type" value="Genomic_DNA"/>
</dbReference>
<dbReference type="PANTHER" id="PTHR11895:SF7">
    <property type="entry name" value="GLUTAMYL-TRNA(GLN) AMIDOTRANSFERASE SUBUNIT A, MITOCHONDRIAL"/>
    <property type="match status" value="1"/>
</dbReference>
<evidence type="ECO:0000256" key="1">
    <source>
        <dbReference type="ARBA" id="ARBA00009199"/>
    </source>
</evidence>
<dbReference type="Gene3D" id="3.90.1300.10">
    <property type="entry name" value="Amidase signature (AS) domain"/>
    <property type="match status" value="1"/>
</dbReference>
<keyword evidence="4" id="KW-1185">Reference proteome</keyword>
<protein>
    <submittedName>
        <fullName evidence="3">Amidase</fullName>
    </submittedName>
</protein>
<comment type="caution">
    <text evidence="3">The sequence shown here is derived from an EMBL/GenBank/DDBJ whole genome shotgun (WGS) entry which is preliminary data.</text>
</comment>
<dbReference type="PANTHER" id="PTHR11895">
    <property type="entry name" value="TRANSAMIDASE"/>
    <property type="match status" value="1"/>
</dbReference>
<accession>A0A6P1BV10</accession>